<feature type="non-terminal residue" evidence="2">
    <location>
        <position position="1"/>
    </location>
</feature>
<dbReference type="Proteomes" id="UP000799770">
    <property type="component" value="Unassembled WGS sequence"/>
</dbReference>
<accession>A0A6A5YXD3</accession>
<dbReference type="AlphaFoldDB" id="A0A6A5YXD3"/>
<dbReference type="PANTHER" id="PTHR43130:SF15">
    <property type="entry name" value="THIJ_PFPI FAMILY PROTEIN (AFU_ORTHOLOGUE AFUA_5G14240)"/>
    <property type="match status" value="1"/>
</dbReference>
<dbReference type="InterPro" id="IPR052158">
    <property type="entry name" value="INH-QAR"/>
</dbReference>
<dbReference type="InterPro" id="IPR029062">
    <property type="entry name" value="Class_I_gatase-like"/>
</dbReference>
<evidence type="ECO:0000313" key="2">
    <source>
        <dbReference type="EMBL" id="KAF2110758.1"/>
    </source>
</evidence>
<dbReference type="SUPFAM" id="SSF52317">
    <property type="entry name" value="Class I glutamine amidotransferase-like"/>
    <property type="match status" value="1"/>
</dbReference>
<name>A0A6A5YXD3_9PLEO</name>
<sequence length="249" mass="26834">PPQPALANTSAIPHHFAFLLTPSITPIDLYGPLDVLTALSMWYANTTKPMHLSFISPNHTSATTNPPLPGLNFGVDIVPTITFDEYAALQAKNFTLEGGECAREKANAAKGKIDVLLIPGGGGTRMNISREIAFTKKIYPSLSHIISVCTGATLLARADILSHRRATTNKKAWTWATSFGANVSWVKEARWVRDGNVYTGSGVSAAVDTAFAFVGDVYGREVAGYVADASEYSMWPSAEDDPFAKRWGV</sequence>
<evidence type="ECO:0000313" key="3">
    <source>
        <dbReference type="Proteomes" id="UP000799770"/>
    </source>
</evidence>
<feature type="domain" description="DJ-1/PfpI" evidence="1">
    <location>
        <begin position="107"/>
        <end position="214"/>
    </location>
</feature>
<keyword evidence="3" id="KW-1185">Reference proteome</keyword>
<dbReference type="Pfam" id="PF01965">
    <property type="entry name" value="DJ-1_PfpI"/>
    <property type="match status" value="1"/>
</dbReference>
<feature type="non-terminal residue" evidence="2">
    <location>
        <position position="249"/>
    </location>
</feature>
<organism evidence="2 3">
    <name type="scientific">Lophiotrema nucula</name>
    <dbReference type="NCBI Taxonomy" id="690887"/>
    <lineage>
        <taxon>Eukaryota</taxon>
        <taxon>Fungi</taxon>
        <taxon>Dikarya</taxon>
        <taxon>Ascomycota</taxon>
        <taxon>Pezizomycotina</taxon>
        <taxon>Dothideomycetes</taxon>
        <taxon>Pleosporomycetidae</taxon>
        <taxon>Pleosporales</taxon>
        <taxon>Lophiotremataceae</taxon>
        <taxon>Lophiotrema</taxon>
    </lineage>
</organism>
<dbReference type="InterPro" id="IPR002818">
    <property type="entry name" value="DJ-1/PfpI"/>
</dbReference>
<proteinExistence type="predicted"/>
<protein>
    <submittedName>
        <fullName evidence="2">DJ-1/PfpI family protein</fullName>
    </submittedName>
</protein>
<gene>
    <name evidence="2" type="ORF">BDV96DRAFT_471915</name>
</gene>
<evidence type="ECO:0000259" key="1">
    <source>
        <dbReference type="Pfam" id="PF01965"/>
    </source>
</evidence>
<reference evidence="2" key="1">
    <citation type="journal article" date="2020" name="Stud. Mycol.">
        <title>101 Dothideomycetes genomes: a test case for predicting lifestyles and emergence of pathogens.</title>
        <authorList>
            <person name="Haridas S."/>
            <person name="Albert R."/>
            <person name="Binder M."/>
            <person name="Bloem J."/>
            <person name="Labutti K."/>
            <person name="Salamov A."/>
            <person name="Andreopoulos B."/>
            <person name="Baker S."/>
            <person name="Barry K."/>
            <person name="Bills G."/>
            <person name="Bluhm B."/>
            <person name="Cannon C."/>
            <person name="Castanera R."/>
            <person name="Culley D."/>
            <person name="Daum C."/>
            <person name="Ezra D."/>
            <person name="Gonzalez J."/>
            <person name="Henrissat B."/>
            <person name="Kuo A."/>
            <person name="Liang C."/>
            <person name="Lipzen A."/>
            <person name="Lutzoni F."/>
            <person name="Magnuson J."/>
            <person name="Mondo S."/>
            <person name="Nolan M."/>
            <person name="Ohm R."/>
            <person name="Pangilinan J."/>
            <person name="Park H.-J."/>
            <person name="Ramirez L."/>
            <person name="Alfaro M."/>
            <person name="Sun H."/>
            <person name="Tritt A."/>
            <person name="Yoshinaga Y."/>
            <person name="Zwiers L.-H."/>
            <person name="Turgeon B."/>
            <person name="Goodwin S."/>
            <person name="Spatafora J."/>
            <person name="Crous P."/>
            <person name="Grigoriev I."/>
        </authorList>
    </citation>
    <scope>NUCLEOTIDE SEQUENCE</scope>
    <source>
        <strain evidence="2">CBS 627.86</strain>
    </source>
</reference>
<dbReference type="PANTHER" id="PTHR43130">
    <property type="entry name" value="ARAC-FAMILY TRANSCRIPTIONAL REGULATOR"/>
    <property type="match status" value="1"/>
</dbReference>
<dbReference type="OrthoDB" id="543156at2759"/>
<dbReference type="CDD" id="cd03139">
    <property type="entry name" value="GATase1_PfpI_2"/>
    <property type="match status" value="1"/>
</dbReference>
<dbReference type="EMBL" id="ML977337">
    <property type="protein sequence ID" value="KAF2110758.1"/>
    <property type="molecule type" value="Genomic_DNA"/>
</dbReference>
<dbReference type="Gene3D" id="3.40.50.880">
    <property type="match status" value="1"/>
</dbReference>